<organism evidence="2 3">
    <name type="scientific">Dactylosporangium cerinum</name>
    <dbReference type="NCBI Taxonomy" id="1434730"/>
    <lineage>
        <taxon>Bacteria</taxon>
        <taxon>Bacillati</taxon>
        <taxon>Actinomycetota</taxon>
        <taxon>Actinomycetes</taxon>
        <taxon>Micromonosporales</taxon>
        <taxon>Micromonosporaceae</taxon>
        <taxon>Dactylosporangium</taxon>
    </lineage>
</organism>
<feature type="transmembrane region" description="Helical" evidence="1">
    <location>
        <begin position="302"/>
        <end position="320"/>
    </location>
</feature>
<keyword evidence="1" id="KW-0812">Transmembrane</keyword>
<feature type="transmembrane region" description="Helical" evidence="1">
    <location>
        <begin position="180"/>
        <end position="198"/>
    </location>
</feature>
<gene>
    <name evidence="2" type="ORF">ACFPIJ_31685</name>
</gene>
<keyword evidence="3" id="KW-1185">Reference proteome</keyword>
<evidence type="ECO:0000313" key="3">
    <source>
        <dbReference type="Proteomes" id="UP001595912"/>
    </source>
</evidence>
<dbReference type="EMBL" id="JBHSIU010000041">
    <property type="protein sequence ID" value="MFC5002383.1"/>
    <property type="molecule type" value="Genomic_DNA"/>
</dbReference>
<feature type="transmembrane region" description="Helical" evidence="1">
    <location>
        <begin position="152"/>
        <end position="173"/>
    </location>
</feature>
<feature type="transmembrane region" description="Helical" evidence="1">
    <location>
        <begin position="56"/>
        <end position="84"/>
    </location>
</feature>
<sequence>MTWMAWRQFRVQFQALGAVVLLLLAALALTASHIVDLREVSNSAETFLSQVRRGYAANLYLAGSAVLMLPPVIVGVFWGAPLVARELETGTHRLAWNQSITRTRWFAVRLGGVALATAVLAGAATVAFGWWASPIDAVALDRLQPVNFGARGIVPVGYALFALAVGITAGLLLRRTIPAMAVTVAVVAAVQVLLPFGLRQQLIPPVHTTVALDMENLAEMGMTSDGEVRVVGNFEFPGAWMISNETVKPDGTPFVRLDDPTPCTRAADTPKACEAAVGALNLQQSVVYQPPNRFWPLQLAETGLLLAVAGLLTLLSFWWLRRRVT</sequence>
<proteinExistence type="predicted"/>
<evidence type="ECO:0000256" key="1">
    <source>
        <dbReference type="SAM" id="Phobius"/>
    </source>
</evidence>
<feature type="transmembrane region" description="Helical" evidence="1">
    <location>
        <begin position="105"/>
        <end position="132"/>
    </location>
</feature>
<keyword evidence="1" id="KW-0472">Membrane</keyword>
<keyword evidence="1" id="KW-1133">Transmembrane helix</keyword>
<evidence type="ECO:0000313" key="2">
    <source>
        <dbReference type="EMBL" id="MFC5002383.1"/>
    </source>
</evidence>
<comment type="caution">
    <text evidence="2">The sequence shown here is derived from an EMBL/GenBank/DDBJ whole genome shotgun (WGS) entry which is preliminary data.</text>
</comment>
<evidence type="ECO:0008006" key="4">
    <source>
        <dbReference type="Google" id="ProtNLM"/>
    </source>
</evidence>
<dbReference type="Proteomes" id="UP001595912">
    <property type="component" value="Unassembled WGS sequence"/>
</dbReference>
<accession>A0ABV9W1D7</accession>
<dbReference type="RefSeq" id="WP_380120397.1">
    <property type="nucleotide sequence ID" value="NZ_JBHSIU010000041.1"/>
</dbReference>
<reference evidence="3" key="1">
    <citation type="journal article" date="2019" name="Int. J. Syst. Evol. Microbiol.">
        <title>The Global Catalogue of Microorganisms (GCM) 10K type strain sequencing project: providing services to taxonomists for standard genome sequencing and annotation.</title>
        <authorList>
            <consortium name="The Broad Institute Genomics Platform"/>
            <consortium name="The Broad Institute Genome Sequencing Center for Infectious Disease"/>
            <person name="Wu L."/>
            <person name="Ma J."/>
        </authorList>
    </citation>
    <scope>NUCLEOTIDE SEQUENCE [LARGE SCALE GENOMIC DNA]</scope>
    <source>
        <strain evidence="3">CGMCC 4.7152</strain>
    </source>
</reference>
<protein>
    <recommendedName>
        <fullName evidence="4">Transmembrane transport protein</fullName>
    </recommendedName>
</protein>
<name>A0ABV9W1D7_9ACTN</name>